<name>A0ABV4T385_9EURY</name>
<protein>
    <submittedName>
        <fullName evidence="1">DUF257 family protein</fullName>
    </submittedName>
</protein>
<sequence>MRRDVKKMRLREFLESLNEGMILIEYQPSDHPERAFLEILTFFKEKGVTPVVVDIKDSLQVFVQQLKLQGFKIKVDDLKVIKEGGRATVGELLGKIDEFEDFTHHIGKYWEVYKKISSEERKTLIILGLHKFLNQIKPDITKIEAYFEVIGRRHLQESGRVAFLFLNIGASSKYFRKGLEEIADCVLRVDKYQNVLVR</sequence>
<dbReference type="Proteomes" id="UP001571980">
    <property type="component" value="Unassembled WGS sequence"/>
</dbReference>
<gene>
    <name evidence="1" type="ORF">P8X34_02575</name>
</gene>
<comment type="caution">
    <text evidence="1">The sequence shown here is derived from an EMBL/GenBank/DDBJ whole genome shotgun (WGS) entry which is preliminary data.</text>
</comment>
<dbReference type="EMBL" id="JARRIG010000001">
    <property type="protein sequence ID" value="MFA4803637.1"/>
    <property type="molecule type" value="Genomic_DNA"/>
</dbReference>
<reference evidence="1 2" key="1">
    <citation type="submission" date="2023-03" db="EMBL/GenBank/DDBJ databases">
        <title>Speciation in Pyrococcus: adaptation to high temperature as a mechanism.</title>
        <authorList>
            <person name="Gu J."/>
        </authorList>
    </citation>
    <scope>NUCLEOTIDE SEQUENCE [LARGE SCALE GENOMIC DNA]</scope>
    <source>
        <strain evidence="1 2">LMOA34</strain>
    </source>
</reference>
<proteinExistence type="predicted"/>
<evidence type="ECO:0000313" key="1">
    <source>
        <dbReference type="EMBL" id="MFA4803637.1"/>
    </source>
</evidence>
<organism evidence="1 2">
    <name type="scientific">Pyrococcus kukulkanii</name>
    <dbReference type="NCBI Taxonomy" id="1609559"/>
    <lineage>
        <taxon>Archaea</taxon>
        <taxon>Methanobacteriati</taxon>
        <taxon>Methanobacteriota</taxon>
        <taxon>Thermococci</taxon>
        <taxon>Thermococcales</taxon>
        <taxon>Thermococcaceae</taxon>
        <taxon>Pyrococcus</taxon>
    </lineage>
</organism>
<keyword evidence="2" id="KW-1185">Reference proteome</keyword>
<dbReference type="InterPro" id="IPR005489">
    <property type="entry name" value="DUF257"/>
</dbReference>
<accession>A0ABV4T385</accession>
<dbReference type="RefSeq" id="WP_372823222.1">
    <property type="nucleotide sequence ID" value="NZ_JARRIF010000001.1"/>
</dbReference>
<dbReference type="Gene3D" id="3.40.50.11570">
    <property type="entry name" value="Protein of unknown function DUF257"/>
    <property type="match status" value="1"/>
</dbReference>
<dbReference type="Pfam" id="PF03192">
    <property type="entry name" value="DUF257"/>
    <property type="match status" value="1"/>
</dbReference>
<evidence type="ECO:0000313" key="2">
    <source>
        <dbReference type="Proteomes" id="UP001571980"/>
    </source>
</evidence>